<dbReference type="Proteomes" id="UP000193144">
    <property type="component" value="Unassembled WGS sequence"/>
</dbReference>
<feature type="region of interest" description="Disordered" evidence="1">
    <location>
        <begin position="274"/>
        <end position="318"/>
    </location>
</feature>
<dbReference type="EMBL" id="MCFA01000016">
    <property type="protein sequence ID" value="ORY16831.1"/>
    <property type="molecule type" value="Genomic_DNA"/>
</dbReference>
<reference evidence="2 3" key="1">
    <citation type="submission" date="2016-07" db="EMBL/GenBank/DDBJ databases">
        <title>Pervasive Adenine N6-methylation of Active Genes in Fungi.</title>
        <authorList>
            <consortium name="DOE Joint Genome Institute"/>
            <person name="Mondo S.J."/>
            <person name="Dannebaum R.O."/>
            <person name="Kuo R.C."/>
            <person name="Labutti K."/>
            <person name="Haridas S."/>
            <person name="Kuo A."/>
            <person name="Salamov A."/>
            <person name="Ahrendt S.R."/>
            <person name="Lipzen A."/>
            <person name="Sullivan W."/>
            <person name="Andreopoulos W.B."/>
            <person name="Clum A."/>
            <person name="Lindquist E."/>
            <person name="Daum C."/>
            <person name="Ramamoorthy G.K."/>
            <person name="Gryganskyi A."/>
            <person name="Culley D."/>
            <person name="Magnuson J.K."/>
            <person name="James T.Y."/>
            <person name="O'Malley M.A."/>
            <person name="Stajich J.E."/>
            <person name="Spatafora J.W."/>
            <person name="Visel A."/>
            <person name="Grigoriev I.V."/>
        </authorList>
    </citation>
    <scope>NUCLEOTIDE SEQUENCE [LARGE SCALE GENOMIC DNA]</scope>
    <source>
        <strain evidence="2 3">CBS 115471</strain>
    </source>
</reference>
<protein>
    <submittedName>
        <fullName evidence="2">Uncharacterized protein</fullName>
    </submittedName>
</protein>
<comment type="caution">
    <text evidence="2">The sequence shown here is derived from an EMBL/GenBank/DDBJ whole genome shotgun (WGS) entry which is preliminary data.</text>
</comment>
<evidence type="ECO:0000256" key="1">
    <source>
        <dbReference type="SAM" id="MobiDB-lite"/>
    </source>
</evidence>
<dbReference type="AlphaFoldDB" id="A0A1Y2A2S9"/>
<feature type="region of interest" description="Disordered" evidence="1">
    <location>
        <begin position="22"/>
        <end position="247"/>
    </location>
</feature>
<sequence>MKSEDIEIKLNPAVLANLEWDQDVPSEFEEPIPPSFNKRSKKSHREDQKMKTRGKGRSGAQKKVRFGGSTEALGGTNDTNGDYSPPPPPGFHRVRVQTYHREGGPPVLPGNVPDFVYSDAGEDYVLTSPPNRSTHWMSGGSSGFPEKFPKQATQSSSSQRKNRQRMVVEDSEDEGESVEAIESDVHRSGQSSRAPTDRQRRLLKRSPKSKRTVETKPQSRRTFMDSGKPMSKPKGSRSESKTKADDLNDFIASDSDFISESSLNSTSSIVDTCESTDIESSSDGGATCDDRSSNSILVRTSTRRGSPQSKCGTKRKRSISKVNLTHELDELFIEMKTWTRPQKNPRRSGRRTQELQRNYQPGKSIATQNARSLSKVPQDESCTLDDEPDWRCDVPRDSIELSDRGYRYHMRMRTEK</sequence>
<proteinExistence type="predicted"/>
<feature type="compositionally biased region" description="Basic residues" evidence="1">
    <location>
        <begin position="51"/>
        <end position="65"/>
    </location>
</feature>
<feature type="compositionally biased region" description="Basic residues" evidence="1">
    <location>
        <begin position="201"/>
        <end position="210"/>
    </location>
</feature>
<feature type="compositionally biased region" description="Basic and acidic residues" evidence="1">
    <location>
        <begin position="236"/>
        <end position="246"/>
    </location>
</feature>
<evidence type="ECO:0000313" key="3">
    <source>
        <dbReference type="Proteomes" id="UP000193144"/>
    </source>
</evidence>
<evidence type="ECO:0000313" key="2">
    <source>
        <dbReference type="EMBL" id="ORY16831.1"/>
    </source>
</evidence>
<gene>
    <name evidence="2" type="ORF">BCR34DRAFT_597524</name>
</gene>
<keyword evidence="3" id="KW-1185">Reference proteome</keyword>
<feature type="compositionally biased region" description="Polar residues" evidence="1">
    <location>
        <begin position="293"/>
        <end position="311"/>
    </location>
</feature>
<organism evidence="2 3">
    <name type="scientific">Clohesyomyces aquaticus</name>
    <dbReference type="NCBI Taxonomy" id="1231657"/>
    <lineage>
        <taxon>Eukaryota</taxon>
        <taxon>Fungi</taxon>
        <taxon>Dikarya</taxon>
        <taxon>Ascomycota</taxon>
        <taxon>Pezizomycotina</taxon>
        <taxon>Dothideomycetes</taxon>
        <taxon>Pleosporomycetidae</taxon>
        <taxon>Pleosporales</taxon>
        <taxon>Lindgomycetaceae</taxon>
        <taxon>Clohesyomyces</taxon>
    </lineage>
</organism>
<feature type="compositionally biased region" description="Acidic residues" evidence="1">
    <location>
        <begin position="169"/>
        <end position="182"/>
    </location>
</feature>
<feature type="compositionally biased region" description="Polar residues" evidence="1">
    <location>
        <begin position="274"/>
        <end position="284"/>
    </location>
</feature>
<name>A0A1Y2A2S9_9PLEO</name>
<feature type="compositionally biased region" description="Polar residues" evidence="1">
    <location>
        <begin position="355"/>
        <end position="372"/>
    </location>
</feature>
<feature type="region of interest" description="Disordered" evidence="1">
    <location>
        <begin position="339"/>
        <end position="385"/>
    </location>
</feature>
<accession>A0A1Y2A2S9</accession>